<name>A0A8E0UZM3_9EURO</name>
<protein>
    <submittedName>
        <fullName evidence="1">Uncharacterized protein</fullName>
    </submittedName>
</protein>
<dbReference type="SUPFAM" id="SSF109854">
    <property type="entry name" value="DinB/YfiT-like putative metalloenzymes"/>
    <property type="match status" value="1"/>
</dbReference>
<proteinExistence type="predicted"/>
<dbReference type="Proteomes" id="UP000036893">
    <property type="component" value="Unassembled WGS sequence"/>
</dbReference>
<dbReference type="PANTHER" id="PTHR36922:SF1">
    <property type="entry name" value="DUF1993 DOMAIN-CONTAINING PROTEIN"/>
    <property type="match status" value="1"/>
</dbReference>
<evidence type="ECO:0000313" key="1">
    <source>
        <dbReference type="EMBL" id="GIC87820.1"/>
    </source>
</evidence>
<accession>A0A8E0UZM3</accession>
<reference evidence="1" key="1">
    <citation type="journal article" date="2015" name="Genome Announc.">
        <title>Draft Genome Sequence of the Pathogenic Filamentous Fungus Aspergillus udagawae Strain IFM 46973T.</title>
        <authorList>
            <person name="Kusuya Y."/>
            <person name="Takahashi-Nakaguchi A."/>
            <person name="Takahashi H."/>
            <person name="Yaguchi T."/>
        </authorList>
    </citation>
    <scope>NUCLEOTIDE SEQUENCE</scope>
    <source>
        <strain evidence="1">IFM 46973</strain>
    </source>
</reference>
<dbReference type="Gene3D" id="1.20.120.450">
    <property type="entry name" value="dinb family like domain"/>
    <property type="match status" value="1"/>
</dbReference>
<evidence type="ECO:0000313" key="2">
    <source>
        <dbReference type="Proteomes" id="UP000036893"/>
    </source>
</evidence>
<comment type="caution">
    <text evidence="1">The sequence shown here is derived from an EMBL/GenBank/DDBJ whole genome shotgun (WGS) entry which is preliminary data.</text>
</comment>
<dbReference type="EMBL" id="BBXM02000003">
    <property type="protein sequence ID" value="GIC87820.1"/>
    <property type="molecule type" value="Genomic_DNA"/>
</dbReference>
<gene>
    <name evidence="1" type="ORF">Aud_004211</name>
</gene>
<dbReference type="GeneID" id="66991687"/>
<sequence length="193" mass="21360">MAPVPFYDISIGCYTKALRVLLRILKVASEHPDVASFLDSRLAPDMFPLLLQVRIATRHPVRLVEALTGKQLVPWNEAGTNWGQLEKSWPELVARVKKTLEILAQVGPEEAESKADDTKLPMQVGPEENGADAFRQVPAAEFTMATGIPETLFHVYITYAILRSKGVDLGKKDILIPFLPDYVLNDLPGAQVV</sequence>
<dbReference type="PANTHER" id="PTHR36922">
    <property type="entry name" value="BLL2446 PROTEIN"/>
    <property type="match status" value="1"/>
</dbReference>
<dbReference type="AlphaFoldDB" id="A0A8E0UZM3"/>
<dbReference type="InterPro" id="IPR018531">
    <property type="entry name" value="DUF1993"/>
</dbReference>
<dbReference type="Pfam" id="PF09351">
    <property type="entry name" value="DUF1993"/>
    <property type="match status" value="1"/>
</dbReference>
<dbReference type="InterPro" id="IPR034660">
    <property type="entry name" value="DinB/YfiT-like"/>
</dbReference>
<organism evidence="1 2">
    <name type="scientific">Aspergillus udagawae</name>
    <dbReference type="NCBI Taxonomy" id="91492"/>
    <lineage>
        <taxon>Eukaryota</taxon>
        <taxon>Fungi</taxon>
        <taxon>Dikarya</taxon>
        <taxon>Ascomycota</taxon>
        <taxon>Pezizomycotina</taxon>
        <taxon>Eurotiomycetes</taxon>
        <taxon>Eurotiomycetidae</taxon>
        <taxon>Eurotiales</taxon>
        <taxon>Aspergillaceae</taxon>
        <taxon>Aspergillus</taxon>
        <taxon>Aspergillus subgen. Fumigati</taxon>
    </lineage>
</organism>
<reference evidence="1" key="2">
    <citation type="submission" date="2021-01" db="EMBL/GenBank/DDBJ databases">
        <title>Pan-genome distribution and transcriptional activeness of fungal secondary metabolism genes in Aspergillus section Fumigati.</title>
        <authorList>
            <person name="Takahashi H."/>
            <person name="Umemura M."/>
            <person name="Ninomiya A."/>
            <person name="Kusuya Y."/>
            <person name="Urayama S."/>
            <person name="Shimizu M."/>
            <person name="Watanabe A."/>
            <person name="Kamei K."/>
            <person name="Yaguchi T."/>
            <person name="Hagiwara D."/>
        </authorList>
    </citation>
    <scope>NUCLEOTIDE SEQUENCE</scope>
    <source>
        <strain evidence="1">IFM 46973</strain>
    </source>
</reference>
<dbReference type="RefSeq" id="XP_043145086.1">
    <property type="nucleotide sequence ID" value="XM_043289151.1"/>
</dbReference>